<feature type="chain" id="PRO_5039700406" evidence="1">
    <location>
        <begin position="20"/>
        <end position="319"/>
    </location>
</feature>
<accession>A0A9D1MSM3</accession>
<name>A0A9D1MSM3_9PROT</name>
<feature type="signal peptide" evidence="1">
    <location>
        <begin position="1"/>
        <end position="19"/>
    </location>
</feature>
<keyword evidence="1" id="KW-0732">Signal</keyword>
<dbReference type="AlphaFoldDB" id="A0A9D1MSM3"/>
<dbReference type="Proteomes" id="UP000824142">
    <property type="component" value="Unassembled WGS sequence"/>
</dbReference>
<proteinExistence type="predicted"/>
<reference evidence="2" key="2">
    <citation type="journal article" date="2021" name="PeerJ">
        <title>Extensive microbial diversity within the chicken gut microbiome revealed by metagenomics and culture.</title>
        <authorList>
            <person name="Gilroy R."/>
            <person name="Ravi A."/>
            <person name="Getino M."/>
            <person name="Pursley I."/>
            <person name="Horton D.L."/>
            <person name="Alikhan N.F."/>
            <person name="Baker D."/>
            <person name="Gharbi K."/>
            <person name="Hall N."/>
            <person name="Watson M."/>
            <person name="Adriaenssens E.M."/>
            <person name="Foster-Nyarko E."/>
            <person name="Jarju S."/>
            <person name="Secka A."/>
            <person name="Antonio M."/>
            <person name="Oren A."/>
            <person name="Chaudhuri R.R."/>
            <person name="La Ragione R."/>
            <person name="Hildebrand F."/>
            <person name="Pallen M.J."/>
        </authorList>
    </citation>
    <scope>NUCLEOTIDE SEQUENCE</scope>
    <source>
        <strain evidence="2">CHK136-897</strain>
    </source>
</reference>
<gene>
    <name evidence="2" type="ORF">IAC63_04305</name>
</gene>
<organism evidence="2 3">
    <name type="scientific">Candidatus Enterousia avicola</name>
    <dbReference type="NCBI Taxonomy" id="2840787"/>
    <lineage>
        <taxon>Bacteria</taxon>
        <taxon>Pseudomonadati</taxon>
        <taxon>Pseudomonadota</taxon>
        <taxon>Alphaproteobacteria</taxon>
        <taxon>Candidatus Enterousia</taxon>
    </lineage>
</organism>
<evidence type="ECO:0000313" key="3">
    <source>
        <dbReference type="Proteomes" id="UP000824142"/>
    </source>
</evidence>
<sequence>MKLCRVFLLINFCVFNAFAAEPASFDIALESARIHCSGISSSMDDLKRMAGINTAVTGIGTAVGAGATISGIVKSKTDKSIEEIKNLLDRYKMGSVEDATVTNTGFDKTKVSKAELAAAIKDSGLKKSDDAVKNPLEEQLKKEQQKSETLGNVRTGLMATSTVANIAGAVMASKNRADDDLITKIQNCIKSVESLENAKLQAHVAGELESSNSARADRIIKACGEYEFADLSVINKKSDGATISSAIGAVTGLSGTITSGMANKKTDNADREKNLNKASNILGGATTAASLTATVFNATQINAIKKIVNIADECEGALK</sequence>
<evidence type="ECO:0000313" key="2">
    <source>
        <dbReference type="EMBL" id="HIU65830.1"/>
    </source>
</evidence>
<protein>
    <submittedName>
        <fullName evidence="2">Uncharacterized protein</fullName>
    </submittedName>
</protein>
<dbReference type="EMBL" id="DVNO01000036">
    <property type="protein sequence ID" value="HIU65830.1"/>
    <property type="molecule type" value="Genomic_DNA"/>
</dbReference>
<comment type="caution">
    <text evidence="2">The sequence shown here is derived from an EMBL/GenBank/DDBJ whole genome shotgun (WGS) entry which is preliminary data.</text>
</comment>
<reference evidence="2" key="1">
    <citation type="submission" date="2020-10" db="EMBL/GenBank/DDBJ databases">
        <authorList>
            <person name="Gilroy R."/>
        </authorList>
    </citation>
    <scope>NUCLEOTIDE SEQUENCE</scope>
    <source>
        <strain evidence="2">CHK136-897</strain>
    </source>
</reference>
<evidence type="ECO:0000256" key="1">
    <source>
        <dbReference type="SAM" id="SignalP"/>
    </source>
</evidence>